<gene>
    <name evidence="3" type="ORF">NB231_08828</name>
</gene>
<keyword evidence="4" id="KW-1185">Reference proteome</keyword>
<dbReference type="HOGENOM" id="CLU_009834_7_3_6"/>
<dbReference type="Pfam" id="PF00378">
    <property type="entry name" value="ECH_1"/>
    <property type="match status" value="1"/>
</dbReference>
<dbReference type="AlphaFoldDB" id="A4BVQ0"/>
<comment type="caution">
    <text evidence="3">The sequence shown here is derived from an EMBL/GenBank/DDBJ whole genome shotgun (WGS) entry which is preliminary data.</text>
</comment>
<organism evidence="3 4">
    <name type="scientific">Nitrococcus mobilis Nb-231</name>
    <dbReference type="NCBI Taxonomy" id="314278"/>
    <lineage>
        <taxon>Bacteria</taxon>
        <taxon>Pseudomonadati</taxon>
        <taxon>Pseudomonadota</taxon>
        <taxon>Gammaproteobacteria</taxon>
        <taxon>Chromatiales</taxon>
        <taxon>Ectothiorhodospiraceae</taxon>
        <taxon>Nitrococcus</taxon>
    </lineage>
</organism>
<sequence length="261" mass="28640">MQTKRLITMIEGAVARLTLNRPEVHNAFDDRLIEELTGALERFEQDQRLRLVILNATGTSFSAGADLNWMRRTAAYSWEENFADAQRLGRLMQMLDQLALPTLVQIHGAALGGGVGLVAACDIAVAADSAFFALAEVKLGLIPAVISPYVIRAIGARAARRYFLTGERITAQQALRLGLVHEVVPDKQLDDRLAELAQTLLGNGPQAVRAAKRLIRTAGRDAIDASLIDETARRIAEQRASAEAKEGVAAFLEKRKPDWRY</sequence>
<dbReference type="InterPro" id="IPR014748">
    <property type="entry name" value="Enoyl-CoA_hydra_C"/>
</dbReference>
<comment type="similarity">
    <text evidence="1">Belongs to the enoyl-CoA hydratase/isomerase family.</text>
</comment>
<protein>
    <submittedName>
        <fullName evidence="3">Enoyl-CoA hydratase/isomerase</fullName>
    </submittedName>
</protein>
<dbReference type="GO" id="GO:0008300">
    <property type="term" value="P:isoprenoid catabolic process"/>
    <property type="evidence" value="ECO:0007669"/>
    <property type="project" value="TreeGrafter"/>
</dbReference>
<dbReference type="InterPro" id="IPR029045">
    <property type="entry name" value="ClpP/crotonase-like_dom_sf"/>
</dbReference>
<dbReference type="Gene3D" id="3.90.226.10">
    <property type="entry name" value="2-enoyl-CoA Hydratase, Chain A, domain 1"/>
    <property type="match status" value="1"/>
</dbReference>
<dbReference type="GO" id="GO:0016853">
    <property type="term" value="F:isomerase activity"/>
    <property type="evidence" value="ECO:0007669"/>
    <property type="project" value="UniProtKB-KW"/>
</dbReference>
<keyword evidence="3" id="KW-0413">Isomerase</keyword>
<dbReference type="InterPro" id="IPR051683">
    <property type="entry name" value="Enoyl-CoA_Hydratase/Isomerase"/>
</dbReference>
<dbReference type="OrthoDB" id="9807606at2"/>
<evidence type="ECO:0000313" key="4">
    <source>
        <dbReference type="Proteomes" id="UP000003374"/>
    </source>
</evidence>
<dbReference type="eggNOG" id="COG1024">
    <property type="taxonomic scope" value="Bacteria"/>
</dbReference>
<dbReference type="PANTHER" id="PTHR42964:SF1">
    <property type="entry name" value="POLYKETIDE BIOSYNTHESIS ENOYL-COA HYDRATASE PKSH-RELATED"/>
    <property type="match status" value="1"/>
</dbReference>
<dbReference type="CDD" id="cd06558">
    <property type="entry name" value="crotonase-like"/>
    <property type="match status" value="1"/>
</dbReference>
<evidence type="ECO:0000313" key="3">
    <source>
        <dbReference type="EMBL" id="EAR20203.1"/>
    </source>
</evidence>
<proteinExistence type="inferred from homology"/>
<dbReference type="Gene3D" id="1.10.12.10">
    <property type="entry name" value="Lyase 2-enoyl-coa Hydratase, Chain A, domain 2"/>
    <property type="match status" value="1"/>
</dbReference>
<evidence type="ECO:0000256" key="2">
    <source>
        <dbReference type="SAM" id="Phobius"/>
    </source>
</evidence>
<dbReference type="InterPro" id="IPR001753">
    <property type="entry name" value="Enoyl-CoA_hydra/iso"/>
</dbReference>
<feature type="transmembrane region" description="Helical" evidence="2">
    <location>
        <begin position="131"/>
        <end position="151"/>
    </location>
</feature>
<evidence type="ECO:0000256" key="1">
    <source>
        <dbReference type="ARBA" id="ARBA00005254"/>
    </source>
</evidence>
<keyword evidence="2" id="KW-1133">Transmembrane helix</keyword>
<feature type="transmembrane region" description="Helical" evidence="2">
    <location>
        <begin position="98"/>
        <end position="125"/>
    </location>
</feature>
<dbReference type="EMBL" id="AAOF01000030">
    <property type="protein sequence ID" value="EAR20203.1"/>
    <property type="molecule type" value="Genomic_DNA"/>
</dbReference>
<name>A4BVQ0_9GAMM</name>
<reference evidence="3 4" key="1">
    <citation type="submission" date="2006-02" db="EMBL/GenBank/DDBJ databases">
        <authorList>
            <person name="Waterbury J."/>
            <person name="Ferriera S."/>
            <person name="Johnson J."/>
            <person name="Kravitz S."/>
            <person name="Halpern A."/>
            <person name="Remington K."/>
            <person name="Beeson K."/>
            <person name="Tran B."/>
            <person name="Rogers Y.-H."/>
            <person name="Friedman R."/>
            <person name="Venter J.C."/>
        </authorList>
    </citation>
    <scope>NUCLEOTIDE SEQUENCE [LARGE SCALE GENOMIC DNA]</scope>
    <source>
        <strain evidence="3 4">Nb-231</strain>
    </source>
</reference>
<accession>A4BVQ0</accession>
<dbReference type="PANTHER" id="PTHR42964">
    <property type="entry name" value="ENOYL-COA HYDRATASE"/>
    <property type="match status" value="1"/>
</dbReference>
<keyword evidence="2" id="KW-0472">Membrane</keyword>
<dbReference type="RefSeq" id="WP_005001563.1">
    <property type="nucleotide sequence ID" value="NZ_CH672427.1"/>
</dbReference>
<dbReference type="STRING" id="314278.NB231_08828"/>
<dbReference type="SUPFAM" id="SSF52096">
    <property type="entry name" value="ClpP/crotonase"/>
    <property type="match status" value="1"/>
</dbReference>
<dbReference type="Proteomes" id="UP000003374">
    <property type="component" value="Unassembled WGS sequence"/>
</dbReference>
<keyword evidence="2" id="KW-0812">Transmembrane</keyword>